<organism evidence="3 4">
    <name type="scientific">Homarus americanus</name>
    <name type="common">American lobster</name>
    <dbReference type="NCBI Taxonomy" id="6706"/>
    <lineage>
        <taxon>Eukaryota</taxon>
        <taxon>Metazoa</taxon>
        <taxon>Ecdysozoa</taxon>
        <taxon>Arthropoda</taxon>
        <taxon>Crustacea</taxon>
        <taxon>Multicrustacea</taxon>
        <taxon>Malacostraca</taxon>
        <taxon>Eumalacostraca</taxon>
        <taxon>Eucarida</taxon>
        <taxon>Decapoda</taxon>
        <taxon>Pleocyemata</taxon>
        <taxon>Astacidea</taxon>
        <taxon>Nephropoidea</taxon>
        <taxon>Nephropidae</taxon>
        <taxon>Homarus</taxon>
    </lineage>
</organism>
<evidence type="ECO:0000256" key="2">
    <source>
        <dbReference type="SAM" id="SignalP"/>
    </source>
</evidence>
<name>A0A8J5N9N6_HOMAM</name>
<protein>
    <submittedName>
        <fullName evidence="3">Uncharacterized protein</fullName>
    </submittedName>
</protein>
<dbReference type="EMBL" id="JAHLQT010006108">
    <property type="protein sequence ID" value="KAG7175419.1"/>
    <property type="molecule type" value="Genomic_DNA"/>
</dbReference>
<evidence type="ECO:0000256" key="1">
    <source>
        <dbReference type="SAM" id="MobiDB-lite"/>
    </source>
</evidence>
<dbReference type="Proteomes" id="UP000747542">
    <property type="component" value="Unassembled WGS sequence"/>
</dbReference>
<proteinExistence type="predicted"/>
<dbReference type="AlphaFoldDB" id="A0A8J5N9N6"/>
<keyword evidence="4" id="KW-1185">Reference proteome</keyword>
<evidence type="ECO:0000313" key="3">
    <source>
        <dbReference type="EMBL" id="KAG7175419.1"/>
    </source>
</evidence>
<feature type="region of interest" description="Disordered" evidence="1">
    <location>
        <begin position="66"/>
        <end position="108"/>
    </location>
</feature>
<evidence type="ECO:0000313" key="4">
    <source>
        <dbReference type="Proteomes" id="UP000747542"/>
    </source>
</evidence>
<feature type="signal peptide" evidence="2">
    <location>
        <begin position="1"/>
        <end position="17"/>
    </location>
</feature>
<reference evidence="3" key="1">
    <citation type="journal article" date="2021" name="Sci. Adv.">
        <title>The American lobster genome reveals insights on longevity, neural, and immune adaptations.</title>
        <authorList>
            <person name="Polinski J.M."/>
            <person name="Zimin A.V."/>
            <person name="Clark K.F."/>
            <person name="Kohn A.B."/>
            <person name="Sadowski N."/>
            <person name="Timp W."/>
            <person name="Ptitsyn A."/>
            <person name="Khanna P."/>
            <person name="Romanova D.Y."/>
            <person name="Williams P."/>
            <person name="Greenwood S.J."/>
            <person name="Moroz L.L."/>
            <person name="Walt D.R."/>
            <person name="Bodnar A.G."/>
        </authorList>
    </citation>
    <scope>NUCLEOTIDE SEQUENCE</scope>
    <source>
        <strain evidence="3">GMGI-L3</strain>
    </source>
</reference>
<keyword evidence="2" id="KW-0732">Signal</keyword>
<comment type="caution">
    <text evidence="3">The sequence shown here is derived from an EMBL/GenBank/DDBJ whole genome shotgun (WGS) entry which is preliminary data.</text>
</comment>
<gene>
    <name evidence="3" type="ORF">Hamer_G001507</name>
</gene>
<feature type="chain" id="PRO_5035203481" evidence="2">
    <location>
        <begin position="18"/>
        <end position="196"/>
    </location>
</feature>
<sequence length="196" mass="21607">MKTTLAITALLLVVVSALPLQDTPLKGELFVVLVPKEIDSSLVLDLEPLLLQEILRRQYLAPDLEVNQDYEPPRQTVDEETTHDRRKRQTSVSGGVTTDTVDRDGRRISGTINVDRKVNKHTLGGSLKVDHTRFPGVSGTDFGAKIGYTFKPNKNTSFNAGATRNWGASGSSTGFGVGFKHTFGRKRRSTANTYYN</sequence>
<accession>A0A8J5N9N6</accession>